<dbReference type="InterPro" id="IPR003399">
    <property type="entry name" value="Mce/MlaD"/>
</dbReference>
<dbReference type="Proteomes" id="UP000596427">
    <property type="component" value="Chromosome"/>
</dbReference>
<accession>A0A974SIZ2</accession>
<keyword evidence="1" id="KW-0472">Membrane</keyword>
<dbReference type="AlphaFoldDB" id="A0A974SIZ2"/>
<evidence type="ECO:0000313" key="3">
    <source>
        <dbReference type="EMBL" id="QRG05843.1"/>
    </source>
</evidence>
<name>A0A974SIZ2_9HYPH</name>
<dbReference type="PANTHER" id="PTHR36698:SF2">
    <property type="entry name" value="MCE_MLAD DOMAIN-CONTAINING PROTEIN"/>
    <property type="match status" value="1"/>
</dbReference>
<dbReference type="KEGG" id="xdi:EZH22_22870"/>
<evidence type="ECO:0000313" key="4">
    <source>
        <dbReference type="Proteomes" id="UP000596427"/>
    </source>
</evidence>
<keyword evidence="1" id="KW-1133">Transmembrane helix</keyword>
<feature type="domain" description="Mce/MlaD" evidence="2">
    <location>
        <begin position="41"/>
        <end position="114"/>
    </location>
</feature>
<dbReference type="EMBL" id="CP063362">
    <property type="protein sequence ID" value="QRG05843.1"/>
    <property type="molecule type" value="Genomic_DNA"/>
</dbReference>
<keyword evidence="1" id="KW-0812">Transmembrane</keyword>
<dbReference type="PANTHER" id="PTHR36698">
    <property type="entry name" value="BLL5892 PROTEIN"/>
    <property type="match status" value="1"/>
</dbReference>
<feature type="transmembrane region" description="Helical" evidence="1">
    <location>
        <begin position="7"/>
        <end position="29"/>
    </location>
</feature>
<protein>
    <submittedName>
        <fullName evidence="3">MCE family protein</fullName>
    </submittedName>
</protein>
<evidence type="ECO:0000259" key="2">
    <source>
        <dbReference type="Pfam" id="PF02470"/>
    </source>
</evidence>
<evidence type="ECO:0000256" key="1">
    <source>
        <dbReference type="SAM" id="Phobius"/>
    </source>
</evidence>
<dbReference type="RefSeq" id="WP_203192717.1">
    <property type="nucleotide sequence ID" value="NZ_CP063362.1"/>
</dbReference>
<proteinExistence type="predicted"/>
<reference evidence="3 4" key="1">
    <citation type="submission" date="2020-10" db="EMBL/GenBank/DDBJ databases">
        <title>Degradation of 1,4-Dioxane by Xanthobacter sp. YN2, via a Novel Group-2 Soluble Di-Iron Monooxygenase.</title>
        <authorList>
            <person name="Ma F."/>
            <person name="Wang Y."/>
            <person name="Yang J."/>
            <person name="Guo H."/>
            <person name="Su D."/>
            <person name="Yu L."/>
        </authorList>
    </citation>
    <scope>NUCLEOTIDE SEQUENCE [LARGE SCALE GENOMIC DNA]</scope>
    <source>
        <strain evidence="3 4">YN2</strain>
    </source>
</reference>
<keyword evidence="4" id="KW-1185">Reference proteome</keyword>
<dbReference type="Pfam" id="PF02470">
    <property type="entry name" value="MlaD"/>
    <property type="match status" value="1"/>
</dbReference>
<organism evidence="3 4">
    <name type="scientific">Xanthobacter dioxanivorans</name>
    <dbReference type="NCBI Taxonomy" id="2528964"/>
    <lineage>
        <taxon>Bacteria</taxon>
        <taxon>Pseudomonadati</taxon>
        <taxon>Pseudomonadota</taxon>
        <taxon>Alphaproteobacteria</taxon>
        <taxon>Hyphomicrobiales</taxon>
        <taxon>Xanthobacteraceae</taxon>
        <taxon>Xanthobacter</taxon>
    </lineage>
</organism>
<gene>
    <name evidence="3" type="ORF">EZH22_22870</name>
</gene>
<sequence length="307" mass="32215">METRANYTIIGAFTLAVLAAAFGFVYWFAGPQDTSARKRYEILFDGSVAGLRQGNAVLFNGIPVGQVTKLDLVPGQPGQVLATVAIDKNVEVLSDAQAGLESQGLTGIVAVSIRGGKPGEPAITPGPNGLPRIKADGGAGMAGLIASAQGVAKKIEVVLQAINPDEIKSIIHNIDVFSQAVAAKSADVADVIQQASVLVKQLNGVAEKVDRVVVNLQKATEDKDGLLVQATDAAASVRKLADNLDQRTALLTNEISRFTGPGLRQFEALATDGRRTLGEIDRVLKGIERNPQQFILGGGNTIPKYGR</sequence>